<dbReference type="GO" id="GO:0016787">
    <property type="term" value="F:hydrolase activity"/>
    <property type="evidence" value="ECO:0007669"/>
    <property type="project" value="UniProtKB-KW"/>
</dbReference>
<dbReference type="Proteomes" id="UP000252167">
    <property type="component" value="Unassembled WGS sequence"/>
</dbReference>
<dbReference type="Gene3D" id="3.60.15.10">
    <property type="entry name" value="Ribonuclease Z/Hydroxyacylglutathione hydrolase-like"/>
    <property type="match status" value="1"/>
</dbReference>
<accession>A0A365Y9T6</accession>
<evidence type="ECO:0000313" key="2">
    <source>
        <dbReference type="EMBL" id="RBL99421.1"/>
    </source>
</evidence>
<dbReference type="InterPro" id="IPR036866">
    <property type="entry name" value="RibonucZ/Hydroxyglut_hydro"/>
</dbReference>
<dbReference type="PANTHER" id="PTHR43546:SF3">
    <property type="entry name" value="UPF0173 METAL-DEPENDENT HYDROLASE MJ1163"/>
    <property type="match status" value="1"/>
</dbReference>
<proteinExistence type="predicted"/>
<dbReference type="PANTHER" id="PTHR43546">
    <property type="entry name" value="UPF0173 METAL-DEPENDENT HYDROLASE MJ1163-RELATED"/>
    <property type="match status" value="1"/>
</dbReference>
<sequence>MVARYAAGAYAKDMRITSRGHSCLELSTVDGSLLLDPGSFSDLDGAFENKAAVLVTHQHPDHADHPALAAALEADPVLQVYAPAGLADALRTELPAARRAQVHTVHEGMDFIVGGIRVRTFGGTHATIHHSIDPIANVGYLVGDGAVGRVQVFHPGDSYQVPIGVRPDVLLLPVMGPWGKMAEAADFAAAVGAPVWVPIHDGLLNGRGTGLFDRQLGAIAAHQGANYQRLEPLTEYRAAELLAAAESSQTDAGSVEGHA</sequence>
<reference evidence="2 3" key="1">
    <citation type="submission" date="2018-01" db="EMBL/GenBank/DDBJ databases">
        <title>Glutamicibacter soli strain NHPC-3 Whole genome sequence and assembly.</title>
        <authorList>
            <person name="Choudhury P."/>
            <person name="Gupta D."/>
            <person name="Sengupta K."/>
            <person name="Jawed A."/>
            <person name="Sultana N."/>
            <person name="Saha P."/>
        </authorList>
    </citation>
    <scope>NUCLEOTIDE SEQUENCE [LARGE SCALE GENOMIC DNA]</scope>
    <source>
        <strain evidence="2 3">NHPC-3</strain>
    </source>
</reference>
<dbReference type="InterPro" id="IPR050114">
    <property type="entry name" value="UPF0173_UPF0282_UlaG_hydrolase"/>
</dbReference>
<dbReference type="AlphaFoldDB" id="A0A365Y9T6"/>
<organism evidence="2 3">
    <name type="scientific">Glutamicibacter soli</name>
    <dbReference type="NCBI Taxonomy" id="453836"/>
    <lineage>
        <taxon>Bacteria</taxon>
        <taxon>Bacillati</taxon>
        <taxon>Actinomycetota</taxon>
        <taxon>Actinomycetes</taxon>
        <taxon>Micrococcales</taxon>
        <taxon>Micrococcaceae</taxon>
        <taxon>Glutamicibacter</taxon>
    </lineage>
</organism>
<dbReference type="Pfam" id="PF13483">
    <property type="entry name" value="Lactamase_B_3"/>
    <property type="match status" value="1"/>
</dbReference>
<comment type="caution">
    <text evidence="2">The sequence shown here is derived from an EMBL/GenBank/DDBJ whole genome shotgun (WGS) entry which is preliminary data.</text>
</comment>
<evidence type="ECO:0000313" key="3">
    <source>
        <dbReference type="Proteomes" id="UP000252167"/>
    </source>
</evidence>
<keyword evidence="3" id="KW-1185">Reference proteome</keyword>
<feature type="domain" description="Metallo-beta-lactamase" evidence="1">
    <location>
        <begin position="20"/>
        <end position="200"/>
    </location>
</feature>
<evidence type="ECO:0000259" key="1">
    <source>
        <dbReference type="SMART" id="SM00849"/>
    </source>
</evidence>
<dbReference type="SMART" id="SM00849">
    <property type="entry name" value="Lactamase_B"/>
    <property type="match status" value="1"/>
</dbReference>
<dbReference type="InterPro" id="IPR001279">
    <property type="entry name" value="Metallo-B-lactamas"/>
</dbReference>
<gene>
    <name evidence="2" type="ORF">C1H84_15715</name>
</gene>
<name>A0A365Y9T6_9MICC</name>
<protein>
    <submittedName>
        <fullName evidence="2">MBL fold metallo-hydrolase</fullName>
    </submittedName>
</protein>
<keyword evidence="2" id="KW-0378">Hydrolase</keyword>
<dbReference type="EMBL" id="POAF01000008">
    <property type="protein sequence ID" value="RBL99421.1"/>
    <property type="molecule type" value="Genomic_DNA"/>
</dbReference>
<dbReference type="SUPFAM" id="SSF56281">
    <property type="entry name" value="Metallo-hydrolase/oxidoreductase"/>
    <property type="match status" value="1"/>
</dbReference>